<evidence type="ECO:0000259" key="8">
    <source>
        <dbReference type="PROSITE" id="PS50880"/>
    </source>
</evidence>
<keyword evidence="5 7" id="KW-0233">DNA recombination</keyword>
<gene>
    <name evidence="7" type="primary">recR</name>
    <name evidence="9" type="ORF">A3J46_02010</name>
</gene>
<name>A0A1F8F7Z7_9BACT</name>
<evidence type="ECO:0000256" key="5">
    <source>
        <dbReference type="ARBA" id="ARBA00023172"/>
    </source>
</evidence>
<dbReference type="PROSITE" id="PS50880">
    <property type="entry name" value="TOPRIM"/>
    <property type="match status" value="1"/>
</dbReference>
<dbReference type="HAMAP" id="MF_00017">
    <property type="entry name" value="RecR"/>
    <property type="match status" value="1"/>
</dbReference>
<evidence type="ECO:0000256" key="3">
    <source>
        <dbReference type="ARBA" id="ARBA00022771"/>
    </source>
</evidence>
<accession>A0A1F8F7Z7</accession>
<dbReference type="Gene3D" id="3.40.1360.10">
    <property type="match status" value="1"/>
</dbReference>
<protein>
    <recommendedName>
        <fullName evidence="7">Recombination protein RecR</fullName>
    </recommendedName>
</protein>
<evidence type="ECO:0000256" key="7">
    <source>
        <dbReference type="HAMAP-Rule" id="MF_00017"/>
    </source>
</evidence>
<reference evidence="9 10" key="1">
    <citation type="journal article" date="2016" name="Nat. Commun.">
        <title>Thousands of microbial genomes shed light on interconnected biogeochemical processes in an aquifer system.</title>
        <authorList>
            <person name="Anantharaman K."/>
            <person name="Brown C.T."/>
            <person name="Hug L.A."/>
            <person name="Sharon I."/>
            <person name="Castelle C.J."/>
            <person name="Probst A.J."/>
            <person name="Thomas B.C."/>
            <person name="Singh A."/>
            <person name="Wilkins M.J."/>
            <person name="Karaoz U."/>
            <person name="Brodie E.L."/>
            <person name="Williams K.H."/>
            <person name="Hubbard S.S."/>
            <person name="Banfield J.F."/>
        </authorList>
    </citation>
    <scope>NUCLEOTIDE SEQUENCE [LARGE SCALE GENOMIC DNA]</scope>
</reference>
<comment type="function">
    <text evidence="7">May play a role in DNA repair. It seems to be involved in an RecBC-independent recombinational process of DNA repair. It may act with RecF and RecO.</text>
</comment>
<keyword evidence="4 7" id="KW-0862">Zinc</keyword>
<dbReference type="InterPro" id="IPR000093">
    <property type="entry name" value="DNA_Rcmb_RecR"/>
</dbReference>
<dbReference type="PANTHER" id="PTHR30446:SF0">
    <property type="entry name" value="RECOMBINATION PROTEIN RECR"/>
    <property type="match status" value="1"/>
</dbReference>
<keyword evidence="6 7" id="KW-0234">DNA repair</keyword>
<dbReference type="CDD" id="cd01025">
    <property type="entry name" value="TOPRIM_recR"/>
    <property type="match status" value="1"/>
</dbReference>
<dbReference type="AlphaFoldDB" id="A0A1F8F7Z7"/>
<proteinExistence type="inferred from homology"/>
<feature type="domain" description="Toprim" evidence="8">
    <location>
        <begin position="103"/>
        <end position="206"/>
    </location>
</feature>
<dbReference type="Pfam" id="PF21175">
    <property type="entry name" value="RecR_C"/>
    <property type="match status" value="1"/>
</dbReference>
<dbReference type="SUPFAM" id="SSF111304">
    <property type="entry name" value="Recombination protein RecR"/>
    <property type="match status" value="2"/>
</dbReference>
<organism evidence="9 10">
    <name type="scientific">Candidatus Yanofskybacteria bacterium RIFCSPHIGHO2_02_FULL_41_11</name>
    <dbReference type="NCBI Taxonomy" id="1802675"/>
    <lineage>
        <taxon>Bacteria</taxon>
        <taxon>Candidatus Yanofskyibacteriota</taxon>
    </lineage>
</organism>
<evidence type="ECO:0000256" key="4">
    <source>
        <dbReference type="ARBA" id="ARBA00022833"/>
    </source>
</evidence>
<dbReference type="GO" id="GO:0003677">
    <property type="term" value="F:DNA binding"/>
    <property type="evidence" value="ECO:0007669"/>
    <property type="project" value="UniProtKB-UniRule"/>
</dbReference>
<dbReference type="Pfam" id="PF13662">
    <property type="entry name" value="Toprim_4"/>
    <property type="match status" value="1"/>
</dbReference>
<evidence type="ECO:0000313" key="10">
    <source>
        <dbReference type="Proteomes" id="UP000177167"/>
    </source>
</evidence>
<dbReference type="GO" id="GO:0008270">
    <property type="term" value="F:zinc ion binding"/>
    <property type="evidence" value="ECO:0007669"/>
    <property type="project" value="UniProtKB-KW"/>
</dbReference>
<sequence length="227" mass="25901">MNSKFQQLVKLFQRLPGVGPRQAARFVIALLEQPEENLKELGESINNLKCDIRFCDECFNISEGVRYFKDGVKGVRYSIVKVPDPLRHDSLCHICHDIKRDRSKLMVVEKVTDLESIEKTGLYKGLYHVLGGAINPLEKITPTNLRIKELEKRVENMSKDDEIELIIATNPNTPGEITALYLKDLFASADWRKKNISITRLGRGLSSGSNLEYADEITLKHALEYRK</sequence>
<dbReference type="InterPro" id="IPR006171">
    <property type="entry name" value="TOPRIM_dom"/>
</dbReference>
<keyword evidence="3 7" id="KW-0863">Zinc-finger</keyword>
<keyword evidence="2 7" id="KW-0227">DNA damage</keyword>
<evidence type="ECO:0000256" key="2">
    <source>
        <dbReference type="ARBA" id="ARBA00022763"/>
    </source>
</evidence>
<comment type="caution">
    <text evidence="7">Lacks conserved residue(s) required for the propagation of feature annotation.</text>
</comment>
<keyword evidence="1 7" id="KW-0479">Metal-binding</keyword>
<dbReference type="InterPro" id="IPR023627">
    <property type="entry name" value="Rcmb_RecR"/>
</dbReference>
<dbReference type="Pfam" id="PF21176">
    <property type="entry name" value="RecR_HhH"/>
    <property type="match status" value="1"/>
</dbReference>
<evidence type="ECO:0000256" key="1">
    <source>
        <dbReference type="ARBA" id="ARBA00022723"/>
    </source>
</evidence>
<dbReference type="EMBL" id="MGJP01000039">
    <property type="protein sequence ID" value="OGN09291.1"/>
    <property type="molecule type" value="Genomic_DNA"/>
</dbReference>
<dbReference type="InterPro" id="IPR034137">
    <property type="entry name" value="TOPRIM_RecR"/>
</dbReference>
<dbReference type="GO" id="GO:0006281">
    <property type="term" value="P:DNA repair"/>
    <property type="evidence" value="ECO:0007669"/>
    <property type="project" value="UniProtKB-UniRule"/>
</dbReference>
<dbReference type="Gene3D" id="1.10.8.420">
    <property type="entry name" value="RecR Domain 1"/>
    <property type="match status" value="1"/>
</dbReference>
<dbReference type="Proteomes" id="UP000177167">
    <property type="component" value="Unassembled WGS sequence"/>
</dbReference>
<comment type="caution">
    <text evidence="9">The sequence shown here is derived from an EMBL/GenBank/DDBJ whole genome shotgun (WGS) entry which is preliminary data.</text>
</comment>
<dbReference type="SMART" id="SM00493">
    <property type="entry name" value="TOPRIM"/>
    <property type="match status" value="1"/>
</dbReference>
<dbReference type="GO" id="GO:0006310">
    <property type="term" value="P:DNA recombination"/>
    <property type="evidence" value="ECO:0007669"/>
    <property type="project" value="UniProtKB-UniRule"/>
</dbReference>
<comment type="similarity">
    <text evidence="7">Belongs to the RecR family.</text>
</comment>
<evidence type="ECO:0000256" key="6">
    <source>
        <dbReference type="ARBA" id="ARBA00023204"/>
    </source>
</evidence>
<evidence type="ECO:0000313" key="9">
    <source>
        <dbReference type="EMBL" id="OGN09291.1"/>
    </source>
</evidence>
<dbReference type="PANTHER" id="PTHR30446">
    <property type="entry name" value="RECOMBINATION PROTEIN RECR"/>
    <property type="match status" value="1"/>
</dbReference>